<comment type="caution">
    <text evidence="1">The sequence shown here is derived from an EMBL/GenBank/DDBJ whole genome shotgun (WGS) entry which is preliminary data.</text>
</comment>
<organism evidence="1 2">
    <name type="scientific">Rosa chinensis</name>
    <name type="common">China rose</name>
    <dbReference type="NCBI Taxonomy" id="74649"/>
    <lineage>
        <taxon>Eukaryota</taxon>
        <taxon>Viridiplantae</taxon>
        <taxon>Streptophyta</taxon>
        <taxon>Embryophyta</taxon>
        <taxon>Tracheophyta</taxon>
        <taxon>Spermatophyta</taxon>
        <taxon>Magnoliopsida</taxon>
        <taxon>eudicotyledons</taxon>
        <taxon>Gunneridae</taxon>
        <taxon>Pentapetalae</taxon>
        <taxon>rosids</taxon>
        <taxon>fabids</taxon>
        <taxon>Rosales</taxon>
        <taxon>Rosaceae</taxon>
        <taxon>Rosoideae</taxon>
        <taxon>Rosoideae incertae sedis</taxon>
        <taxon>Rosa</taxon>
    </lineage>
</organism>
<dbReference type="Gramene" id="PRQ51820">
    <property type="protein sequence ID" value="PRQ51820"/>
    <property type="gene ID" value="RchiOBHm_Chr2g0148651"/>
</dbReference>
<keyword evidence="2" id="KW-1185">Reference proteome</keyword>
<dbReference type="STRING" id="74649.A0A2P6RZI3"/>
<evidence type="ECO:0000313" key="1">
    <source>
        <dbReference type="EMBL" id="PRQ51820.1"/>
    </source>
</evidence>
<gene>
    <name evidence="1" type="ORF">RchiOBHm_Chr2g0148651</name>
</gene>
<dbReference type="Gene3D" id="3.30.70.330">
    <property type="match status" value="1"/>
</dbReference>
<protein>
    <submittedName>
        <fullName evidence="1">Putative nucleotide-binding alpha-beta plait domain-containing protein</fullName>
    </submittedName>
</protein>
<dbReference type="EMBL" id="PDCK01000040">
    <property type="protein sequence ID" value="PRQ51820.1"/>
    <property type="molecule type" value="Genomic_DNA"/>
</dbReference>
<proteinExistence type="predicted"/>
<evidence type="ECO:0000313" key="2">
    <source>
        <dbReference type="Proteomes" id="UP000238479"/>
    </source>
</evidence>
<reference evidence="1 2" key="1">
    <citation type="journal article" date="2018" name="Nat. Genet.">
        <title>The Rosa genome provides new insights in the design of modern roses.</title>
        <authorList>
            <person name="Bendahmane M."/>
        </authorList>
    </citation>
    <scope>NUCLEOTIDE SEQUENCE [LARGE SCALE GENOMIC DNA]</scope>
    <source>
        <strain evidence="2">cv. Old Blush</strain>
    </source>
</reference>
<dbReference type="InterPro" id="IPR035979">
    <property type="entry name" value="RBD_domain_sf"/>
</dbReference>
<dbReference type="GO" id="GO:0071011">
    <property type="term" value="C:precatalytic spliceosome"/>
    <property type="evidence" value="ECO:0007669"/>
    <property type="project" value="TreeGrafter"/>
</dbReference>
<dbReference type="GO" id="GO:0005730">
    <property type="term" value="C:nucleolus"/>
    <property type="evidence" value="ECO:0007669"/>
    <property type="project" value="TreeGrafter"/>
</dbReference>
<dbReference type="SUPFAM" id="SSF54928">
    <property type="entry name" value="RNA-binding domain, RBD"/>
    <property type="match status" value="1"/>
</dbReference>
<name>A0A2P6RZI3_ROSCH</name>
<sequence length="208" mass="23533">MTTRIALGVGANLLGQHSARETRTPLLTSAISTLRVLAFELVKNCCGSNLFEPVLLVFNVYVPKDRVMNLHQGYRFVEFRSEQDADYISFPILKLLYSSPIPVKDVVSDYKFVVLTAMPAIKVLNMIKLYGKAIRVNKDGSCCQLHLFSVLLNGEMREPETRNSRGFGFISYDSFEASDAAIEVNLVEWLKIMVGARSMEYDEWANHR</sequence>
<dbReference type="GO" id="GO:0003723">
    <property type="term" value="F:RNA binding"/>
    <property type="evidence" value="ECO:0007669"/>
    <property type="project" value="TreeGrafter"/>
</dbReference>
<dbReference type="GO" id="GO:0048026">
    <property type="term" value="P:positive regulation of mRNA splicing, via spliceosome"/>
    <property type="evidence" value="ECO:0007669"/>
    <property type="project" value="TreeGrafter"/>
</dbReference>
<dbReference type="InterPro" id="IPR052084">
    <property type="entry name" value="SF3B4_spliceosome_assoc"/>
</dbReference>
<dbReference type="Proteomes" id="UP000238479">
    <property type="component" value="Chromosome 2"/>
</dbReference>
<dbReference type="PANTHER" id="PTHR48030">
    <property type="entry name" value="SPLICING FACTOR 3B SUBUNIT 4"/>
    <property type="match status" value="1"/>
</dbReference>
<dbReference type="PANTHER" id="PTHR48030:SF3">
    <property type="entry name" value="SPLICING FACTOR 3B SUBUNIT 4"/>
    <property type="match status" value="1"/>
</dbReference>
<dbReference type="InterPro" id="IPR012677">
    <property type="entry name" value="Nucleotide-bd_a/b_plait_sf"/>
</dbReference>
<dbReference type="AlphaFoldDB" id="A0A2P6RZI3"/>
<accession>A0A2P6RZI3</accession>